<reference evidence="3" key="2">
    <citation type="submission" date="2020-09" db="EMBL/GenBank/DDBJ databases">
        <authorList>
            <person name="Sun Q."/>
            <person name="Zhou Y."/>
        </authorList>
    </citation>
    <scope>NUCLEOTIDE SEQUENCE</scope>
    <source>
        <strain evidence="3">CGMCC 1.12751</strain>
    </source>
</reference>
<dbReference type="AlphaFoldDB" id="A0A917GAG7"/>
<dbReference type="EMBL" id="BMFQ01000001">
    <property type="protein sequence ID" value="GGG32550.1"/>
    <property type="molecule type" value="Genomic_DNA"/>
</dbReference>
<reference evidence="3" key="1">
    <citation type="journal article" date="2014" name="Int. J. Syst. Evol. Microbiol.">
        <title>Complete genome sequence of Corynebacterium casei LMG S-19264T (=DSM 44701T), isolated from a smear-ripened cheese.</title>
        <authorList>
            <consortium name="US DOE Joint Genome Institute (JGI-PGF)"/>
            <person name="Walter F."/>
            <person name="Albersmeier A."/>
            <person name="Kalinowski J."/>
            <person name="Ruckert C."/>
        </authorList>
    </citation>
    <scope>NUCLEOTIDE SEQUENCE</scope>
    <source>
        <strain evidence="3">CGMCC 1.12751</strain>
    </source>
</reference>
<feature type="chain" id="PRO_5037310968" description="DUF4136 domain-containing protein" evidence="1">
    <location>
        <begin position="24"/>
        <end position="192"/>
    </location>
</feature>
<organism evidence="3 4">
    <name type="scientific">Bizionia arctica</name>
    <dbReference type="NCBI Taxonomy" id="1495645"/>
    <lineage>
        <taxon>Bacteria</taxon>
        <taxon>Pseudomonadati</taxon>
        <taxon>Bacteroidota</taxon>
        <taxon>Flavobacteriia</taxon>
        <taxon>Flavobacteriales</taxon>
        <taxon>Flavobacteriaceae</taxon>
        <taxon>Bizionia</taxon>
    </lineage>
</organism>
<comment type="caution">
    <text evidence="3">The sequence shown here is derived from an EMBL/GenBank/DDBJ whole genome shotgun (WGS) entry which is preliminary data.</text>
</comment>
<feature type="signal peptide" evidence="1">
    <location>
        <begin position="1"/>
        <end position="23"/>
    </location>
</feature>
<dbReference type="Proteomes" id="UP000625976">
    <property type="component" value="Unassembled WGS sequence"/>
</dbReference>
<keyword evidence="4" id="KW-1185">Reference proteome</keyword>
<evidence type="ECO:0000259" key="2">
    <source>
        <dbReference type="Pfam" id="PF13590"/>
    </source>
</evidence>
<accession>A0A917GAG7</accession>
<sequence>MKSLFKKLSFLLLTIFLTSNISAQVNADYDKSTDFNKYKTYSLEGWAKNSDQLLNPFDKQRITDALKSELESRGITLVETGGEIAVTLYLTIKQATDYTAYTNFNGGMGYAGRWGYARGIGMGMGSASTNVSETNYNVGTLIIDMYDSTSKSMIWQGDMTSDIETNASKRDKTIPKKMSKLMKKFPVAPLKS</sequence>
<dbReference type="Pfam" id="PF13590">
    <property type="entry name" value="DUF4136"/>
    <property type="match status" value="1"/>
</dbReference>
<dbReference type="RefSeq" id="WP_188460691.1">
    <property type="nucleotide sequence ID" value="NZ_BMFQ01000001.1"/>
</dbReference>
<feature type="domain" description="DUF4136" evidence="2">
    <location>
        <begin position="25"/>
        <end position="186"/>
    </location>
</feature>
<proteinExistence type="predicted"/>
<dbReference type="Gene3D" id="3.30.160.670">
    <property type="match status" value="1"/>
</dbReference>
<evidence type="ECO:0000313" key="4">
    <source>
        <dbReference type="Proteomes" id="UP000625976"/>
    </source>
</evidence>
<evidence type="ECO:0000256" key="1">
    <source>
        <dbReference type="SAM" id="SignalP"/>
    </source>
</evidence>
<dbReference type="InterPro" id="IPR025411">
    <property type="entry name" value="DUF4136"/>
</dbReference>
<keyword evidence="1" id="KW-0732">Signal</keyword>
<evidence type="ECO:0000313" key="3">
    <source>
        <dbReference type="EMBL" id="GGG32550.1"/>
    </source>
</evidence>
<gene>
    <name evidence="3" type="ORF">GCM10010976_00430</name>
</gene>
<name>A0A917GAG7_9FLAO</name>
<protein>
    <recommendedName>
        <fullName evidence="2">DUF4136 domain-containing protein</fullName>
    </recommendedName>
</protein>